<gene>
    <name evidence="2" type="ORF">MENT_LOCUS12087</name>
</gene>
<proteinExistence type="predicted"/>
<keyword evidence="1" id="KW-0175">Coiled coil</keyword>
<evidence type="ECO:0000256" key="1">
    <source>
        <dbReference type="SAM" id="Coils"/>
    </source>
</evidence>
<dbReference type="EMBL" id="CAJEWN010000060">
    <property type="protein sequence ID" value="CAD2155987.1"/>
    <property type="molecule type" value="Genomic_DNA"/>
</dbReference>
<reference evidence="2 3" key="1">
    <citation type="submission" date="2020-08" db="EMBL/GenBank/DDBJ databases">
        <authorList>
            <person name="Koutsovoulos G."/>
            <person name="Danchin GJ E."/>
        </authorList>
    </citation>
    <scope>NUCLEOTIDE SEQUENCE [LARGE SCALE GENOMIC DNA]</scope>
</reference>
<protein>
    <submittedName>
        <fullName evidence="2">Uncharacterized protein</fullName>
    </submittedName>
</protein>
<evidence type="ECO:0000313" key="2">
    <source>
        <dbReference type="EMBL" id="CAD2155987.1"/>
    </source>
</evidence>
<evidence type="ECO:0000313" key="3">
    <source>
        <dbReference type="Proteomes" id="UP000580250"/>
    </source>
</evidence>
<dbReference type="Proteomes" id="UP000580250">
    <property type="component" value="Unassembled WGS sequence"/>
</dbReference>
<dbReference type="AlphaFoldDB" id="A0A6V7UG94"/>
<accession>A0A6V7UG94</accession>
<sequence length="409" mass="47654">MGGILGRIDDLLLDIKRKTGFWFIFKNYVREFFGGTNLKKIFDAMVMDLLKLKENLRKSPPHYKNIRIELGQLDEFGLNRLGKNGEGIKSRTLDNYRAIINPLVSKIKMQLIIGQSITIKEFEGINKKLEKAISDLKDKSKKIINEKNIKGILGLIGRNITEARLNLSSRYKEIKSKRMEALPLRFRRGYLDQILKSNNIDEVQLIKLSNDEMNIWRARAKEDKGRYSDRIKILLKFFKQINDAISLIEAGIETAMKSPGSSKNGLRYAFKEYNLTNSVKQFEQNYLYMKFAQVLLKFHYILNKLVSAKILEDDNFPDAGEMFFAWILRSDVIVPYIERINGNSGLKIFEDNQGQEDIQHLLSQTLHVFWELNKRYKIQEKVNNMLGTFTHDVVLLKTMELPHVSEIFF</sequence>
<dbReference type="OrthoDB" id="5897721at2759"/>
<name>A0A6V7UG94_MELEN</name>
<comment type="caution">
    <text evidence="2">The sequence shown here is derived from an EMBL/GenBank/DDBJ whole genome shotgun (WGS) entry which is preliminary data.</text>
</comment>
<feature type="coiled-coil region" evidence="1">
    <location>
        <begin position="119"/>
        <end position="146"/>
    </location>
</feature>
<organism evidence="2 3">
    <name type="scientific">Meloidogyne enterolobii</name>
    <name type="common">Root-knot nematode worm</name>
    <name type="synonym">Meloidogyne mayaguensis</name>
    <dbReference type="NCBI Taxonomy" id="390850"/>
    <lineage>
        <taxon>Eukaryota</taxon>
        <taxon>Metazoa</taxon>
        <taxon>Ecdysozoa</taxon>
        <taxon>Nematoda</taxon>
        <taxon>Chromadorea</taxon>
        <taxon>Rhabditida</taxon>
        <taxon>Tylenchina</taxon>
        <taxon>Tylenchomorpha</taxon>
        <taxon>Tylenchoidea</taxon>
        <taxon>Meloidogynidae</taxon>
        <taxon>Meloidogyninae</taxon>
        <taxon>Meloidogyne</taxon>
    </lineage>
</organism>